<reference evidence="5" key="1">
    <citation type="submission" date="2023-05" db="EMBL/GenBank/DDBJ databases">
        <title>Anaerotaeda fermentans gen. nov., sp. nov., a novel anaerobic planctomycete of the new family within the order Sedimentisphaerales isolated from Taman Peninsula, Russia.</title>
        <authorList>
            <person name="Khomyakova M.A."/>
            <person name="Merkel A.Y."/>
            <person name="Slobodkin A.I."/>
        </authorList>
    </citation>
    <scope>NUCLEOTIDE SEQUENCE</scope>
    <source>
        <strain evidence="5">M17dextr</strain>
    </source>
</reference>
<dbReference type="Pfam" id="PF00005">
    <property type="entry name" value="ABC_tran"/>
    <property type="match status" value="1"/>
</dbReference>
<proteinExistence type="predicted"/>
<keyword evidence="1" id="KW-0813">Transport</keyword>
<comment type="caution">
    <text evidence="5">The sequence shown here is derived from an EMBL/GenBank/DDBJ whole genome shotgun (WGS) entry which is preliminary data.</text>
</comment>
<keyword evidence="3 5" id="KW-0067">ATP-binding</keyword>
<dbReference type="RefSeq" id="WP_349246409.1">
    <property type="nucleotide sequence ID" value="NZ_JASCXX010000027.1"/>
</dbReference>
<dbReference type="SUPFAM" id="SSF52540">
    <property type="entry name" value="P-loop containing nucleoside triphosphate hydrolases"/>
    <property type="match status" value="1"/>
</dbReference>
<dbReference type="PANTHER" id="PTHR42711">
    <property type="entry name" value="ABC TRANSPORTER ATP-BINDING PROTEIN"/>
    <property type="match status" value="1"/>
</dbReference>
<sequence>MELAIETSGLTRRFGDLTAVDGLDLHVRTGTFYGFLGPNGAGKSTTIKMLTGLLAPTSGSMCVLGEDTSDLRRAREVKRRVGVVPEDLALFDNLTGREYLTFVGRMYQLPAAVVRQRCDELLAMMTLAHEEAKLTVEYSHGMKKKLALAAALIPNPDLLFLDEPFEGVDAVSSAVLRDTLRQCVRRGATVFLTSHVLEIVEKLCTDVGIVAQGRLVHQSAMDEIRDRGSLEQRFLEVVGSDHIERQKLSWLEA</sequence>
<dbReference type="Gene3D" id="3.40.50.300">
    <property type="entry name" value="P-loop containing nucleotide triphosphate hydrolases"/>
    <property type="match status" value="1"/>
</dbReference>
<dbReference type="InterPro" id="IPR027417">
    <property type="entry name" value="P-loop_NTPase"/>
</dbReference>
<dbReference type="InterPro" id="IPR003439">
    <property type="entry name" value="ABC_transporter-like_ATP-bd"/>
</dbReference>
<gene>
    <name evidence="5" type="ORF">QJ522_18210</name>
</gene>
<evidence type="ECO:0000313" key="6">
    <source>
        <dbReference type="Proteomes" id="UP001431776"/>
    </source>
</evidence>
<dbReference type="AlphaFoldDB" id="A0AAW6U280"/>
<dbReference type="InterPro" id="IPR050763">
    <property type="entry name" value="ABC_transporter_ATP-binding"/>
</dbReference>
<keyword evidence="6" id="KW-1185">Reference proteome</keyword>
<keyword evidence="2" id="KW-0547">Nucleotide-binding</keyword>
<dbReference type="Proteomes" id="UP001431776">
    <property type="component" value="Unassembled WGS sequence"/>
</dbReference>
<dbReference type="SMART" id="SM00382">
    <property type="entry name" value="AAA"/>
    <property type="match status" value="1"/>
</dbReference>
<dbReference type="InterPro" id="IPR017871">
    <property type="entry name" value="ABC_transporter-like_CS"/>
</dbReference>
<dbReference type="EMBL" id="JASCXX010000027">
    <property type="protein sequence ID" value="MDI6451000.1"/>
    <property type="molecule type" value="Genomic_DNA"/>
</dbReference>
<dbReference type="PANTHER" id="PTHR42711:SF19">
    <property type="entry name" value="DOXORUBICIN RESISTANCE ATP-BINDING PROTEIN DRRA"/>
    <property type="match status" value="1"/>
</dbReference>
<accession>A0AAW6U280</accession>
<evidence type="ECO:0000259" key="4">
    <source>
        <dbReference type="PROSITE" id="PS50893"/>
    </source>
</evidence>
<dbReference type="GO" id="GO:0016887">
    <property type="term" value="F:ATP hydrolysis activity"/>
    <property type="evidence" value="ECO:0007669"/>
    <property type="project" value="InterPro"/>
</dbReference>
<organism evidence="5 6">
    <name type="scientific">Anaerobaca lacustris</name>
    <dbReference type="NCBI Taxonomy" id="3044600"/>
    <lineage>
        <taxon>Bacteria</taxon>
        <taxon>Pseudomonadati</taxon>
        <taxon>Planctomycetota</taxon>
        <taxon>Phycisphaerae</taxon>
        <taxon>Sedimentisphaerales</taxon>
        <taxon>Anaerobacaceae</taxon>
        <taxon>Anaerobaca</taxon>
    </lineage>
</organism>
<dbReference type="PROSITE" id="PS00211">
    <property type="entry name" value="ABC_TRANSPORTER_1"/>
    <property type="match status" value="1"/>
</dbReference>
<protein>
    <submittedName>
        <fullName evidence="5">ABC transporter ATP-binding protein</fullName>
    </submittedName>
</protein>
<feature type="domain" description="ABC transporter" evidence="4">
    <location>
        <begin position="5"/>
        <end position="237"/>
    </location>
</feature>
<dbReference type="CDD" id="cd03230">
    <property type="entry name" value="ABC_DR_subfamily_A"/>
    <property type="match status" value="1"/>
</dbReference>
<dbReference type="PROSITE" id="PS50893">
    <property type="entry name" value="ABC_TRANSPORTER_2"/>
    <property type="match status" value="1"/>
</dbReference>
<evidence type="ECO:0000256" key="1">
    <source>
        <dbReference type="ARBA" id="ARBA00022448"/>
    </source>
</evidence>
<evidence type="ECO:0000313" key="5">
    <source>
        <dbReference type="EMBL" id="MDI6451000.1"/>
    </source>
</evidence>
<name>A0AAW6U280_9BACT</name>
<dbReference type="InterPro" id="IPR003593">
    <property type="entry name" value="AAA+_ATPase"/>
</dbReference>
<evidence type="ECO:0000256" key="3">
    <source>
        <dbReference type="ARBA" id="ARBA00022840"/>
    </source>
</evidence>
<evidence type="ECO:0000256" key="2">
    <source>
        <dbReference type="ARBA" id="ARBA00022741"/>
    </source>
</evidence>
<dbReference type="GO" id="GO:0005524">
    <property type="term" value="F:ATP binding"/>
    <property type="evidence" value="ECO:0007669"/>
    <property type="project" value="UniProtKB-KW"/>
</dbReference>